<keyword evidence="5" id="KW-1185">Reference proteome</keyword>
<dbReference type="Proteomes" id="UP000688137">
    <property type="component" value="Unassembled WGS sequence"/>
</dbReference>
<organism evidence="4 5">
    <name type="scientific">Paramecium primaurelia</name>
    <dbReference type="NCBI Taxonomy" id="5886"/>
    <lineage>
        <taxon>Eukaryota</taxon>
        <taxon>Sar</taxon>
        <taxon>Alveolata</taxon>
        <taxon>Ciliophora</taxon>
        <taxon>Intramacronucleata</taxon>
        <taxon>Oligohymenophorea</taxon>
        <taxon>Peniculida</taxon>
        <taxon>Parameciidae</taxon>
        <taxon>Paramecium</taxon>
    </lineage>
</organism>
<reference evidence="4" key="1">
    <citation type="submission" date="2021-01" db="EMBL/GenBank/DDBJ databases">
        <authorList>
            <consortium name="Genoscope - CEA"/>
            <person name="William W."/>
        </authorList>
    </citation>
    <scope>NUCLEOTIDE SEQUENCE</scope>
</reference>
<dbReference type="Pfam" id="PF12796">
    <property type="entry name" value="Ank_2"/>
    <property type="match status" value="1"/>
</dbReference>
<dbReference type="PROSITE" id="PS50297">
    <property type="entry name" value="ANK_REP_REGION"/>
    <property type="match status" value="1"/>
</dbReference>
<keyword evidence="2 3" id="KW-0040">ANK repeat</keyword>
<dbReference type="AlphaFoldDB" id="A0A8S1JQY8"/>
<evidence type="ECO:0000256" key="2">
    <source>
        <dbReference type="ARBA" id="ARBA00023043"/>
    </source>
</evidence>
<feature type="repeat" description="ANK" evidence="3">
    <location>
        <begin position="250"/>
        <end position="282"/>
    </location>
</feature>
<dbReference type="EMBL" id="CAJJDM010000003">
    <property type="protein sequence ID" value="CAD8044395.1"/>
    <property type="molecule type" value="Genomic_DNA"/>
</dbReference>
<accession>A0A8S1JQY8</accession>
<dbReference type="PROSITE" id="PS50088">
    <property type="entry name" value="ANK_REPEAT"/>
    <property type="match status" value="1"/>
</dbReference>
<protein>
    <recommendedName>
        <fullName evidence="6">Ankyrin repeat protein</fullName>
    </recommendedName>
</protein>
<evidence type="ECO:0000313" key="5">
    <source>
        <dbReference type="Proteomes" id="UP000688137"/>
    </source>
</evidence>
<dbReference type="PANTHER" id="PTHR24134:SF9">
    <property type="entry name" value="ANKYRIN REPEAT AND SOCS BOX PROTEIN 8"/>
    <property type="match status" value="1"/>
</dbReference>
<proteinExistence type="predicted"/>
<dbReference type="PANTHER" id="PTHR24134">
    <property type="entry name" value="ANKYRIN REPEAT-CONTAINING PROTEIN DDB_G0279043"/>
    <property type="match status" value="1"/>
</dbReference>
<keyword evidence="1" id="KW-0677">Repeat</keyword>
<evidence type="ECO:0000256" key="3">
    <source>
        <dbReference type="PROSITE-ProRule" id="PRU00023"/>
    </source>
</evidence>
<evidence type="ECO:0008006" key="6">
    <source>
        <dbReference type="Google" id="ProtNLM"/>
    </source>
</evidence>
<gene>
    <name evidence="4" type="ORF">PPRIM_AZ9-3.1.T0060479</name>
</gene>
<evidence type="ECO:0000313" key="4">
    <source>
        <dbReference type="EMBL" id="CAD8044395.1"/>
    </source>
</evidence>
<evidence type="ECO:0000256" key="1">
    <source>
        <dbReference type="ARBA" id="ARBA00022737"/>
    </source>
</evidence>
<dbReference type="InterPro" id="IPR002110">
    <property type="entry name" value="Ankyrin_rpt"/>
</dbReference>
<sequence>MKALKPWKYPNSVEISEANHLILRRLAQIDRRPFYNFKDQTKEFRKHIEIVENRKKWFAISRSYSPVPYRRKKLNQDSYQTEVFLLLSPFRHNLQLKKIIRIDFTLLTLVNRFLAFSLESKTVFKSVIAVLQGYAPLANKICVISKWFSSIDKINGVLYKISIPSKHMQNRLYQKVSKKQLRQLLLRAINKIKKLGLTIKYVMQNKIFSKKPYEKPLSKQFIHAAKKNQIDEINNLLSINPYLVFDFDFYNMTALHWACKKGYVELVELLLQYHSDVDGIDILYRTPLILSIEENHLEITHILLANGAYPWSTAITDLKTVLDSNEKAKNLLTKVRRLQIMAKWTQQKEYLSLI</sequence>
<name>A0A8S1JQY8_PARPR</name>
<comment type="caution">
    <text evidence="4">The sequence shown here is derived from an EMBL/GenBank/DDBJ whole genome shotgun (WGS) entry which is preliminary data.</text>
</comment>
<dbReference type="SMART" id="SM00248">
    <property type="entry name" value="ANK"/>
    <property type="match status" value="2"/>
</dbReference>